<dbReference type="NCBIfam" id="TIGR02742">
    <property type="entry name" value="TrbC_Ftype"/>
    <property type="match status" value="1"/>
</dbReference>
<reference evidence="2 3" key="1">
    <citation type="submission" date="2019-11" db="EMBL/GenBank/DDBJ databases">
        <title>Type strains purchased from KCTC, JCM and DSMZ.</title>
        <authorList>
            <person name="Lu H."/>
        </authorList>
    </citation>
    <scope>NUCLEOTIDE SEQUENCE [LARGE SCALE GENOMIC DNA]</scope>
    <source>
        <strain evidence="2 3">KCTC 42409</strain>
    </source>
</reference>
<feature type="signal peptide" evidence="1">
    <location>
        <begin position="1"/>
        <end position="22"/>
    </location>
</feature>
<sequence>MSLRRLAWLGVFAPLAVVCAGAVEPAGTHHIERLPQPSAGAGIDLAQVARGFDAAGVGVAPPLAGTRLIVFISLAMPEGALRRLLADGARSGAVLVLRGLEDGSIRKTVAHIGQLAGGRTGAIQIDPQAFARYGVQQVPVVVLARGAGTTTGCGEPGCAPADSFVSVAGDVSIAHALDHVVRSAPQFRADAERLRALLEP</sequence>
<comment type="caution">
    <text evidence="2">The sequence shown here is derived from an EMBL/GenBank/DDBJ whole genome shotgun (WGS) entry which is preliminary data.</text>
</comment>
<accession>A0A6L6PZR0</accession>
<dbReference type="Pfam" id="PF09673">
    <property type="entry name" value="TrbC_Ftype"/>
    <property type="match status" value="1"/>
</dbReference>
<evidence type="ECO:0000313" key="3">
    <source>
        <dbReference type="Proteomes" id="UP000484015"/>
    </source>
</evidence>
<dbReference type="AlphaFoldDB" id="A0A6L6PZR0"/>
<keyword evidence="3" id="KW-1185">Reference proteome</keyword>
<dbReference type="InterPro" id="IPR019106">
    <property type="entry name" value="T4SS_TrbC"/>
</dbReference>
<dbReference type="EMBL" id="WNLA01000006">
    <property type="protein sequence ID" value="MTW02726.1"/>
    <property type="molecule type" value="Genomic_DNA"/>
</dbReference>
<gene>
    <name evidence="2" type="primary">trbC</name>
    <name evidence="2" type="ORF">GM668_11595</name>
</gene>
<dbReference type="OrthoDB" id="8557871at2"/>
<dbReference type="RefSeq" id="WP_155439123.1">
    <property type="nucleotide sequence ID" value="NZ_WNLA01000006.1"/>
</dbReference>
<feature type="chain" id="PRO_5026809445" evidence="1">
    <location>
        <begin position="23"/>
        <end position="200"/>
    </location>
</feature>
<dbReference type="InterPro" id="IPR014113">
    <property type="entry name" value="T4SS_TrbC_subgr"/>
</dbReference>
<organism evidence="2 3">
    <name type="scientific">Pseudoduganella ginsengisoli</name>
    <dbReference type="NCBI Taxonomy" id="1462440"/>
    <lineage>
        <taxon>Bacteria</taxon>
        <taxon>Pseudomonadati</taxon>
        <taxon>Pseudomonadota</taxon>
        <taxon>Betaproteobacteria</taxon>
        <taxon>Burkholderiales</taxon>
        <taxon>Oxalobacteraceae</taxon>
        <taxon>Telluria group</taxon>
        <taxon>Pseudoduganella</taxon>
    </lineage>
</organism>
<name>A0A6L6PZR0_9BURK</name>
<keyword evidence="1" id="KW-0732">Signal</keyword>
<proteinExistence type="predicted"/>
<evidence type="ECO:0000256" key="1">
    <source>
        <dbReference type="SAM" id="SignalP"/>
    </source>
</evidence>
<protein>
    <submittedName>
        <fullName evidence="2">Type-F conjugative transfer system pilin assembly protein TrbC</fullName>
    </submittedName>
</protein>
<evidence type="ECO:0000313" key="2">
    <source>
        <dbReference type="EMBL" id="MTW02726.1"/>
    </source>
</evidence>
<dbReference type="Proteomes" id="UP000484015">
    <property type="component" value="Unassembled WGS sequence"/>
</dbReference>